<organism evidence="8 9">
    <name type="scientific">Arboricoccus pini</name>
    <dbReference type="NCBI Taxonomy" id="1963835"/>
    <lineage>
        <taxon>Bacteria</taxon>
        <taxon>Pseudomonadati</taxon>
        <taxon>Pseudomonadota</taxon>
        <taxon>Alphaproteobacteria</taxon>
        <taxon>Geminicoccales</taxon>
        <taxon>Geminicoccaceae</taxon>
        <taxon>Arboricoccus</taxon>
    </lineage>
</organism>
<evidence type="ECO:0000256" key="4">
    <source>
        <dbReference type="ARBA" id="ARBA00023136"/>
    </source>
</evidence>
<dbReference type="Pfam" id="PF00924">
    <property type="entry name" value="MS_channel_2nd"/>
    <property type="match status" value="1"/>
</dbReference>
<feature type="transmembrane region" description="Helical" evidence="6">
    <location>
        <begin position="69"/>
        <end position="88"/>
    </location>
</feature>
<dbReference type="Proteomes" id="UP000197065">
    <property type="component" value="Unassembled WGS sequence"/>
</dbReference>
<evidence type="ECO:0000256" key="6">
    <source>
        <dbReference type="SAM" id="Phobius"/>
    </source>
</evidence>
<evidence type="ECO:0000256" key="5">
    <source>
        <dbReference type="SAM" id="MobiDB-lite"/>
    </source>
</evidence>
<dbReference type="PANTHER" id="PTHR30566">
    <property type="entry name" value="YNAI-RELATED MECHANOSENSITIVE ION CHANNEL"/>
    <property type="match status" value="1"/>
</dbReference>
<keyword evidence="4 6" id="KW-0472">Membrane</keyword>
<comment type="subcellular location">
    <subcellularLocation>
        <location evidence="1">Membrane</location>
    </subcellularLocation>
</comment>
<gene>
    <name evidence="8" type="ORF">SAMN07250955_107216</name>
</gene>
<feature type="transmembrane region" description="Helical" evidence="6">
    <location>
        <begin position="94"/>
        <end position="116"/>
    </location>
</feature>
<feature type="region of interest" description="Disordered" evidence="5">
    <location>
        <begin position="361"/>
        <end position="390"/>
    </location>
</feature>
<evidence type="ECO:0000259" key="7">
    <source>
        <dbReference type="Pfam" id="PF00924"/>
    </source>
</evidence>
<feature type="domain" description="Mechanosensitive ion channel MscS" evidence="7">
    <location>
        <begin position="195"/>
        <end position="261"/>
    </location>
</feature>
<feature type="transmembrane region" description="Helical" evidence="6">
    <location>
        <begin position="173"/>
        <end position="192"/>
    </location>
</feature>
<reference evidence="8 9" key="1">
    <citation type="submission" date="2017-06" db="EMBL/GenBank/DDBJ databases">
        <authorList>
            <person name="Kim H.J."/>
            <person name="Triplett B.A."/>
        </authorList>
    </citation>
    <scope>NUCLEOTIDE SEQUENCE [LARGE SCALE GENOMIC DNA]</scope>
    <source>
        <strain evidence="8 9">B29T1</strain>
    </source>
</reference>
<dbReference type="OrthoDB" id="9792218at2"/>
<proteinExistence type="predicted"/>
<dbReference type="PANTHER" id="PTHR30566:SF25">
    <property type="entry name" value="INNER MEMBRANE PROTEIN"/>
    <property type="match status" value="1"/>
</dbReference>
<evidence type="ECO:0000256" key="2">
    <source>
        <dbReference type="ARBA" id="ARBA00022692"/>
    </source>
</evidence>
<dbReference type="Gene3D" id="1.10.287.1260">
    <property type="match status" value="1"/>
</dbReference>
<sequence>MDEPILNFLVTHVQAAFAWAPAWVGGLALMLLFAGLAFLLHGTVIRILERMIKPSASVPRRIINRSRGPLRLGLVILALAIVVEPAGLPDRVTGLVQHVLLVGSIILVGWVADTGVDTLAGHYMRRFRTDVEDNLVARKHVTQVRVLRRLIYIFIVVVTSATILMTFEPVRQYGVSLLASAGAAGLVVGLAARPVLANIIAGLQLAITQPIRLEDAVVVEGEWGWIEEITGTYVVIRIWDWRRLIVPLSYFMEKPFQNWTRESGNIIGSVFLYVDYTVPVERVRAELDTICRKSPLWDGKVVNLQVSDAREGTIELRALVSGRNSPVTWDLRCEVREKLIAFLQAEYPGCLPRQRIEVTALPGRTDEGGPRGGGAPSDLVGRQMADAPER</sequence>
<dbReference type="EMBL" id="FYEH01000007">
    <property type="protein sequence ID" value="SNB70495.1"/>
    <property type="molecule type" value="Genomic_DNA"/>
</dbReference>
<evidence type="ECO:0000256" key="1">
    <source>
        <dbReference type="ARBA" id="ARBA00004370"/>
    </source>
</evidence>
<dbReference type="InterPro" id="IPR010920">
    <property type="entry name" value="LSM_dom_sf"/>
</dbReference>
<accession>A0A212RDY1</accession>
<keyword evidence="2 6" id="KW-0812">Transmembrane</keyword>
<dbReference type="InterPro" id="IPR023408">
    <property type="entry name" value="MscS_beta-dom_sf"/>
</dbReference>
<dbReference type="GO" id="GO:0008381">
    <property type="term" value="F:mechanosensitive monoatomic ion channel activity"/>
    <property type="evidence" value="ECO:0007669"/>
    <property type="project" value="UniProtKB-ARBA"/>
</dbReference>
<feature type="transmembrane region" description="Helical" evidence="6">
    <location>
        <begin position="20"/>
        <end position="48"/>
    </location>
</feature>
<dbReference type="InterPro" id="IPR006685">
    <property type="entry name" value="MscS_channel_2nd"/>
</dbReference>
<evidence type="ECO:0000313" key="8">
    <source>
        <dbReference type="EMBL" id="SNB70495.1"/>
    </source>
</evidence>
<dbReference type="RefSeq" id="WP_088561771.1">
    <property type="nucleotide sequence ID" value="NZ_FYEH01000007.1"/>
</dbReference>
<feature type="transmembrane region" description="Helical" evidence="6">
    <location>
        <begin position="150"/>
        <end position="167"/>
    </location>
</feature>
<protein>
    <submittedName>
        <fullName evidence="8">Small-conductance mechanosensitive channel</fullName>
    </submittedName>
</protein>
<dbReference type="AlphaFoldDB" id="A0A212RDY1"/>
<dbReference type="GO" id="GO:0016020">
    <property type="term" value="C:membrane"/>
    <property type="evidence" value="ECO:0007669"/>
    <property type="project" value="UniProtKB-SubCell"/>
</dbReference>
<keyword evidence="9" id="KW-1185">Reference proteome</keyword>
<evidence type="ECO:0000313" key="9">
    <source>
        <dbReference type="Proteomes" id="UP000197065"/>
    </source>
</evidence>
<name>A0A212RDY1_9PROT</name>
<dbReference type="SUPFAM" id="SSF50182">
    <property type="entry name" value="Sm-like ribonucleoproteins"/>
    <property type="match status" value="1"/>
</dbReference>
<keyword evidence="3 6" id="KW-1133">Transmembrane helix</keyword>
<dbReference type="Gene3D" id="2.30.30.60">
    <property type="match status" value="1"/>
</dbReference>
<evidence type="ECO:0000256" key="3">
    <source>
        <dbReference type="ARBA" id="ARBA00022989"/>
    </source>
</evidence>